<evidence type="ECO:0000313" key="4">
    <source>
        <dbReference type="EMBL" id="QEK38769.1"/>
    </source>
</evidence>
<evidence type="ECO:0000313" key="5">
    <source>
        <dbReference type="Proteomes" id="UP000325004"/>
    </source>
</evidence>
<gene>
    <name evidence="4" type="ORF">FZC34_02550</name>
</gene>
<protein>
    <submittedName>
        <fullName evidence="4">BamA/TamA family outer membrane protein</fullName>
    </submittedName>
</protein>
<dbReference type="KEGG" id="cpri:FZC34_02550"/>
<organism evidence="4 5">
    <name type="scientific">Candidatus Cytomitobacter primus</name>
    <dbReference type="NCBI Taxonomy" id="2066024"/>
    <lineage>
        <taxon>Bacteria</taxon>
        <taxon>Pseudomonadati</taxon>
        <taxon>Pseudomonadota</taxon>
        <taxon>Alphaproteobacteria</taxon>
        <taxon>Holosporales</taxon>
        <taxon>Holosporaceae</taxon>
        <taxon>Candidatus Cytomitobacter</taxon>
    </lineage>
</organism>
<name>A0A5C0UG41_9PROT</name>
<dbReference type="Proteomes" id="UP000325004">
    <property type="component" value="Chromosome"/>
</dbReference>
<dbReference type="AlphaFoldDB" id="A0A5C0UG41"/>
<keyword evidence="2" id="KW-0472">Membrane</keyword>
<dbReference type="InterPro" id="IPR000184">
    <property type="entry name" value="Bac_surfAg_D15"/>
</dbReference>
<keyword evidence="5" id="KW-1185">Reference proteome</keyword>
<dbReference type="EMBL" id="CP043316">
    <property type="protein sequence ID" value="QEK38769.1"/>
    <property type="molecule type" value="Genomic_DNA"/>
</dbReference>
<dbReference type="OrthoDB" id="9803054at2"/>
<dbReference type="Gene3D" id="3.10.20.310">
    <property type="entry name" value="membrane protein fhac"/>
    <property type="match status" value="2"/>
</dbReference>
<evidence type="ECO:0000259" key="3">
    <source>
        <dbReference type="PROSITE" id="PS51779"/>
    </source>
</evidence>
<proteinExistence type="predicted"/>
<accession>A0A5C0UG41</accession>
<evidence type="ECO:0000256" key="2">
    <source>
        <dbReference type="ARBA" id="ARBA00023136"/>
    </source>
</evidence>
<dbReference type="Gene3D" id="2.40.160.50">
    <property type="entry name" value="membrane protein fhac: a member of the omp85/tpsb transporter family"/>
    <property type="match status" value="1"/>
</dbReference>
<dbReference type="PROSITE" id="PS51779">
    <property type="entry name" value="POTRA"/>
    <property type="match status" value="1"/>
</dbReference>
<dbReference type="GO" id="GO:0019867">
    <property type="term" value="C:outer membrane"/>
    <property type="evidence" value="ECO:0007669"/>
    <property type="project" value="InterPro"/>
</dbReference>
<evidence type="ECO:0000256" key="1">
    <source>
        <dbReference type="ARBA" id="ARBA00004370"/>
    </source>
</evidence>
<feature type="domain" description="POTRA" evidence="3">
    <location>
        <begin position="353"/>
        <end position="424"/>
    </location>
</feature>
<dbReference type="InterPro" id="IPR034746">
    <property type="entry name" value="POTRA"/>
</dbReference>
<sequence length="874" mass="99114">MNSILLSILFSYLIAASYVKCEPSKSTINHEFAKPDISNELHEKSHLTDREYIIEGNKRISTDVIKSLLNSIHDIDKDNIISILSEQNYFKKIDVIKKKGVWHVKVEEFPILKKVTYKVENSVSLNENWEAVTGLKKRNFISPQTIKSTEALLRTTYQMFEETAYVDVKSYSYEENGSINLKFIITVKKPKLVQKAIFIGNKEFHKDDLYNSLAKKNKTVLGLFTQTSISVSSIEQSEIQLEKYAHNLGYLDFKITSISIELINNDKVLVVNLEEGVQYKFKNIAVFTPVKIDIHDIISKGMVFSEEKIKKAKAIIEDKLHDSGYYNYKVRYEIIKEKGYANVEFHTSKTQPKIVNNIFINGNTRTHKNAILKRMAIEPGDILSDRNIFASKKNIMLSGFCENVSIVPEEYDGLVDLILDYKEAKTGTILFKLSASFQKRMEYEFAIGYKDINFLGLGKNVQIDLSLSRDARTLGAEIEERFINGKPLHLFVGGDLFFLPAKADSSFKENMINFNTWSDKVSNQYQVIAQRMKHSGILNKTNNVNNDKYYNIKLAPKKLDADSLAKESNPNGLNADDADNKVEYWNENNQVVLTKTRGSDLRAGIQYSNKNHGISLAIAPSVKHIAIEDDVKYIKNSKDVHATGIGITRFFDKNVKKFGQWKNQVALNCNYIFSVTSYDDKNVLNAKLGTSLNIGTSNFLKNIASMQFTRNFTDQYNFVIKVSGGSIIPINNYSWFDNFKSANVRGFDHHGPRDTLRFNTLGGKRFVSASATFTAPFILPKAFQSKWFAFLDVGSLWDCGLESQKVPRELCNIRGWDHNTADIVQNRYKAVASCGAGLEFKLGMFGLGISLNYPLLGSKSPLNAFNTLNVGFLR</sequence>
<dbReference type="Pfam" id="PF07244">
    <property type="entry name" value="POTRA"/>
    <property type="match status" value="3"/>
</dbReference>
<comment type="subcellular location">
    <subcellularLocation>
        <location evidence="1">Membrane</location>
    </subcellularLocation>
</comment>
<dbReference type="Pfam" id="PF01103">
    <property type="entry name" value="Omp85"/>
    <property type="match status" value="1"/>
</dbReference>
<dbReference type="RefSeq" id="WP_148971890.1">
    <property type="nucleotide sequence ID" value="NZ_CP043316.1"/>
</dbReference>
<reference evidence="4 5" key="1">
    <citation type="submission" date="2019-08" db="EMBL/GenBank/DDBJ databases">
        <title>Highly reduced genomes of protist endosymbionts show evolutionary convergence.</title>
        <authorList>
            <person name="George E."/>
            <person name="Husnik F."/>
            <person name="Tashyreva D."/>
            <person name="Prokopchuk G."/>
            <person name="Horak A."/>
            <person name="Kwong W.K."/>
            <person name="Lukes J."/>
            <person name="Keeling P.J."/>
        </authorList>
    </citation>
    <scope>NUCLEOTIDE SEQUENCE [LARGE SCALE GENOMIC DNA]</scope>
    <source>
        <strain evidence="4">1604LC</strain>
    </source>
</reference>
<dbReference type="InterPro" id="IPR010827">
    <property type="entry name" value="BamA/TamA_POTRA"/>
</dbReference>